<dbReference type="SUPFAM" id="SSF52821">
    <property type="entry name" value="Rhodanese/Cell cycle control phosphatase"/>
    <property type="match status" value="1"/>
</dbReference>
<dbReference type="Proteomes" id="UP001589667">
    <property type="component" value="Unassembled WGS sequence"/>
</dbReference>
<dbReference type="PROSITE" id="PS50206">
    <property type="entry name" value="RHODANESE_3"/>
    <property type="match status" value="1"/>
</dbReference>
<dbReference type="InterPro" id="IPR036873">
    <property type="entry name" value="Rhodanese-like_dom_sf"/>
</dbReference>
<evidence type="ECO:0000313" key="3">
    <source>
        <dbReference type="Proteomes" id="UP001589667"/>
    </source>
</evidence>
<evidence type="ECO:0000259" key="1">
    <source>
        <dbReference type="PROSITE" id="PS50206"/>
    </source>
</evidence>
<dbReference type="InterPro" id="IPR001763">
    <property type="entry name" value="Rhodanese-like_dom"/>
</dbReference>
<proteinExistence type="predicted"/>
<keyword evidence="3" id="KW-1185">Reference proteome</keyword>
<sequence>MTELTAPVAPAASATAALFDTVASPEAAIAHFAARLAVEADVSDVAAALAEGGAGFVLVDTRSDEAWAQGHVPGAVHLPRRRIAEEGTALVGPGTAVVVYCWGPGCNGATRAALEFARLGHPVKEMIGGFEYWVREGFAYETADGLAQLAADPLTNVGRSGLGGSPAAGAGGISCDC</sequence>
<feature type="domain" description="Rhodanese" evidence="1">
    <location>
        <begin position="52"/>
        <end position="142"/>
    </location>
</feature>
<dbReference type="RefSeq" id="WP_157424648.1">
    <property type="nucleotide sequence ID" value="NZ_BAAANI010000007.1"/>
</dbReference>
<comment type="caution">
    <text evidence="2">The sequence shown here is derived from an EMBL/GenBank/DDBJ whole genome shotgun (WGS) entry which is preliminary data.</text>
</comment>
<name>A0ABV5SQW1_9MICO</name>
<dbReference type="SMART" id="SM00450">
    <property type="entry name" value="RHOD"/>
    <property type="match status" value="1"/>
</dbReference>
<dbReference type="Gene3D" id="3.40.250.10">
    <property type="entry name" value="Rhodanese-like domain"/>
    <property type="match status" value="1"/>
</dbReference>
<accession>A0ABV5SQW1</accession>
<organism evidence="2 3">
    <name type="scientific">Agromyces lapidis</name>
    <dbReference type="NCBI Taxonomy" id="279574"/>
    <lineage>
        <taxon>Bacteria</taxon>
        <taxon>Bacillati</taxon>
        <taxon>Actinomycetota</taxon>
        <taxon>Actinomycetes</taxon>
        <taxon>Micrococcales</taxon>
        <taxon>Microbacteriaceae</taxon>
        <taxon>Agromyces</taxon>
    </lineage>
</organism>
<dbReference type="PANTHER" id="PTHR43031:SF1">
    <property type="entry name" value="PYRIDINE NUCLEOTIDE-DISULPHIDE OXIDOREDUCTASE"/>
    <property type="match status" value="1"/>
</dbReference>
<dbReference type="EMBL" id="JBHMBL010000001">
    <property type="protein sequence ID" value="MFB9641881.1"/>
    <property type="molecule type" value="Genomic_DNA"/>
</dbReference>
<dbReference type="InterPro" id="IPR050229">
    <property type="entry name" value="GlpE_sulfurtransferase"/>
</dbReference>
<dbReference type="Pfam" id="PF00581">
    <property type="entry name" value="Rhodanese"/>
    <property type="match status" value="1"/>
</dbReference>
<protein>
    <submittedName>
        <fullName evidence="2">Rhodanese-like domain-containing protein</fullName>
    </submittedName>
</protein>
<reference evidence="2 3" key="1">
    <citation type="submission" date="2024-09" db="EMBL/GenBank/DDBJ databases">
        <authorList>
            <person name="Sun Q."/>
            <person name="Mori K."/>
        </authorList>
    </citation>
    <scope>NUCLEOTIDE SEQUENCE [LARGE SCALE GENOMIC DNA]</scope>
    <source>
        <strain evidence="2 3">JCM 14321</strain>
    </source>
</reference>
<dbReference type="PANTHER" id="PTHR43031">
    <property type="entry name" value="FAD-DEPENDENT OXIDOREDUCTASE"/>
    <property type="match status" value="1"/>
</dbReference>
<gene>
    <name evidence="2" type="ORF">ACFFQV_06200</name>
</gene>
<evidence type="ECO:0000313" key="2">
    <source>
        <dbReference type="EMBL" id="MFB9641881.1"/>
    </source>
</evidence>